<dbReference type="InterPro" id="IPR050682">
    <property type="entry name" value="ModA/WtpA"/>
</dbReference>
<dbReference type="AlphaFoldDB" id="A0A1X7BSL2"/>
<organism evidence="8 9">
    <name type="scientific">Roseovarius aestuarii</name>
    <dbReference type="NCBI Taxonomy" id="475083"/>
    <lineage>
        <taxon>Bacteria</taxon>
        <taxon>Pseudomonadati</taxon>
        <taxon>Pseudomonadota</taxon>
        <taxon>Alphaproteobacteria</taxon>
        <taxon>Rhodobacterales</taxon>
        <taxon>Roseobacteraceae</taxon>
        <taxon>Roseovarius</taxon>
    </lineage>
</organism>
<keyword evidence="2 6" id="KW-0500">Molybdenum</keyword>
<evidence type="ECO:0000256" key="7">
    <source>
        <dbReference type="SAM" id="SignalP"/>
    </source>
</evidence>
<proteinExistence type="inferred from homology"/>
<feature type="chain" id="PRO_5012349414" evidence="7">
    <location>
        <begin position="24"/>
        <end position="253"/>
    </location>
</feature>
<dbReference type="InterPro" id="IPR005950">
    <property type="entry name" value="ModA"/>
</dbReference>
<evidence type="ECO:0000256" key="2">
    <source>
        <dbReference type="ARBA" id="ARBA00022505"/>
    </source>
</evidence>
<dbReference type="Proteomes" id="UP000193224">
    <property type="component" value="Unassembled WGS sequence"/>
</dbReference>
<evidence type="ECO:0000256" key="4">
    <source>
        <dbReference type="ARBA" id="ARBA00022729"/>
    </source>
</evidence>
<gene>
    <name evidence="8" type="primary">modA</name>
    <name evidence="8" type="ORF">ROA7745_02459</name>
</gene>
<dbReference type="FunFam" id="3.40.190.10:FF:000035">
    <property type="entry name" value="Molybdate ABC transporter substrate-binding protein"/>
    <property type="match status" value="1"/>
</dbReference>
<accession>A0A1X7BSL2</accession>
<sequence>MKDIFRVLAMICTLLCQPLPVLAGPDVTVFAAASLRDALEDVVAAYGGEVVVSYGGSGQIARQVVQGAPADIVILASAAWMDWLEISSSDAVHNRLNLLGNRLVLIAPAGAASLSQVTAENLLERLEGGRLAMGHRAGVPAGIYGRQWLENEELWRVLEPHIAETENVRAALALVARGETPLGLVYETDAAAEPDVVILYQIPGDQHDPIIYPVARIGVKEKPEASELMKFIQSQDASEIFRAHGFVPLAENR</sequence>
<feature type="binding site" evidence="6">
    <location>
        <position position="57"/>
    </location>
    <ligand>
        <name>molybdate</name>
        <dbReference type="ChEBI" id="CHEBI:36264"/>
    </ligand>
</feature>
<evidence type="ECO:0000256" key="1">
    <source>
        <dbReference type="ARBA" id="ARBA00009175"/>
    </source>
</evidence>
<dbReference type="PANTHER" id="PTHR30632">
    <property type="entry name" value="MOLYBDATE-BINDING PERIPLASMIC PROTEIN"/>
    <property type="match status" value="1"/>
</dbReference>
<comment type="similarity">
    <text evidence="1">Belongs to the bacterial solute-binding protein ModA family.</text>
</comment>
<reference evidence="8 9" key="1">
    <citation type="submission" date="2017-03" db="EMBL/GenBank/DDBJ databases">
        <authorList>
            <person name="Afonso C.L."/>
            <person name="Miller P.J."/>
            <person name="Scott M.A."/>
            <person name="Spackman E."/>
            <person name="Goraichik I."/>
            <person name="Dimitrov K.M."/>
            <person name="Suarez D.L."/>
            <person name="Swayne D.E."/>
        </authorList>
    </citation>
    <scope>NUCLEOTIDE SEQUENCE [LARGE SCALE GENOMIC DNA]</scope>
    <source>
        <strain evidence="8 9">CECT 7745</strain>
    </source>
</reference>
<evidence type="ECO:0000313" key="9">
    <source>
        <dbReference type="Proteomes" id="UP000193224"/>
    </source>
</evidence>
<dbReference type="GO" id="GO:1901359">
    <property type="term" value="F:tungstate binding"/>
    <property type="evidence" value="ECO:0007669"/>
    <property type="project" value="UniProtKB-ARBA"/>
</dbReference>
<feature type="binding site" evidence="6">
    <location>
        <position position="141"/>
    </location>
    <ligand>
        <name>molybdate</name>
        <dbReference type="ChEBI" id="CHEBI:36264"/>
    </ligand>
</feature>
<feature type="binding site" evidence="6">
    <location>
        <position position="168"/>
    </location>
    <ligand>
        <name>molybdate</name>
        <dbReference type="ChEBI" id="CHEBI:36264"/>
    </ligand>
</feature>
<dbReference type="GO" id="GO:0046872">
    <property type="term" value="F:metal ion binding"/>
    <property type="evidence" value="ECO:0007669"/>
    <property type="project" value="UniProtKB-KW"/>
</dbReference>
<comment type="subunit">
    <text evidence="5">The complex is composed of two ATP-binding proteins (ModC), two transmembrane proteins (ModB) and a solute-binding protein (ModA).</text>
</comment>
<feature type="signal peptide" evidence="7">
    <location>
        <begin position="1"/>
        <end position="23"/>
    </location>
</feature>
<dbReference type="EMBL" id="FWXB01000008">
    <property type="protein sequence ID" value="SMC12631.1"/>
    <property type="molecule type" value="Genomic_DNA"/>
</dbReference>
<dbReference type="Gene3D" id="3.40.190.10">
    <property type="entry name" value="Periplasmic binding protein-like II"/>
    <property type="match status" value="2"/>
</dbReference>
<evidence type="ECO:0000256" key="6">
    <source>
        <dbReference type="PIRSR" id="PIRSR004846-1"/>
    </source>
</evidence>
<dbReference type="PANTHER" id="PTHR30632:SF17">
    <property type="entry name" value="MOLYBDATE-BINDING PROTEIN MODA"/>
    <property type="match status" value="1"/>
</dbReference>
<evidence type="ECO:0000256" key="3">
    <source>
        <dbReference type="ARBA" id="ARBA00022723"/>
    </source>
</evidence>
<feature type="binding site" evidence="6">
    <location>
        <position position="186"/>
    </location>
    <ligand>
        <name>molybdate</name>
        <dbReference type="ChEBI" id="CHEBI:36264"/>
    </ligand>
</feature>
<dbReference type="SUPFAM" id="SSF53850">
    <property type="entry name" value="Periplasmic binding protein-like II"/>
    <property type="match status" value="1"/>
</dbReference>
<protein>
    <submittedName>
        <fullName evidence="8">Molybdate-binding periplasmic protein</fullName>
    </submittedName>
</protein>
<keyword evidence="3 6" id="KW-0479">Metal-binding</keyword>
<dbReference type="Pfam" id="PF13531">
    <property type="entry name" value="SBP_bac_11"/>
    <property type="match status" value="1"/>
</dbReference>
<evidence type="ECO:0000313" key="8">
    <source>
        <dbReference type="EMBL" id="SMC12631.1"/>
    </source>
</evidence>
<keyword evidence="4 7" id="KW-0732">Signal</keyword>
<dbReference type="GO" id="GO:0030973">
    <property type="term" value="F:molybdate ion binding"/>
    <property type="evidence" value="ECO:0007669"/>
    <property type="project" value="TreeGrafter"/>
</dbReference>
<keyword evidence="9" id="KW-1185">Reference proteome</keyword>
<feature type="binding site" evidence="6">
    <location>
        <position position="34"/>
    </location>
    <ligand>
        <name>molybdate</name>
        <dbReference type="ChEBI" id="CHEBI:36264"/>
    </ligand>
</feature>
<dbReference type="GO" id="GO:0015689">
    <property type="term" value="P:molybdate ion transport"/>
    <property type="evidence" value="ECO:0007669"/>
    <property type="project" value="InterPro"/>
</dbReference>
<evidence type="ECO:0000256" key="5">
    <source>
        <dbReference type="ARBA" id="ARBA00062515"/>
    </source>
</evidence>
<dbReference type="NCBIfam" id="TIGR01256">
    <property type="entry name" value="modA"/>
    <property type="match status" value="1"/>
</dbReference>
<name>A0A1X7BSL2_9RHOB</name>
<dbReference type="GO" id="GO:0030288">
    <property type="term" value="C:outer membrane-bounded periplasmic space"/>
    <property type="evidence" value="ECO:0007669"/>
    <property type="project" value="TreeGrafter"/>
</dbReference>
<dbReference type="PIRSF" id="PIRSF004846">
    <property type="entry name" value="ModA"/>
    <property type="match status" value="1"/>
</dbReference>